<comment type="caution">
    <text evidence="3">The sequence shown here is derived from an EMBL/GenBank/DDBJ whole genome shotgun (WGS) entry which is preliminary data.</text>
</comment>
<dbReference type="Proteomes" id="UP000176186">
    <property type="component" value="Unassembled WGS sequence"/>
</dbReference>
<dbReference type="Pfam" id="PF01476">
    <property type="entry name" value="LysM"/>
    <property type="match status" value="2"/>
</dbReference>
<feature type="domain" description="LysM" evidence="2">
    <location>
        <begin position="133"/>
        <end position="180"/>
    </location>
</feature>
<dbReference type="InterPro" id="IPR036779">
    <property type="entry name" value="LysM_dom_sf"/>
</dbReference>
<dbReference type="InterPro" id="IPR052196">
    <property type="entry name" value="Bact_Kbp"/>
</dbReference>
<keyword evidence="1" id="KW-0472">Membrane</keyword>
<name>A0A1F6BFH1_9BACT</name>
<dbReference type="Gene3D" id="3.10.350.10">
    <property type="entry name" value="LysM domain"/>
    <property type="match status" value="2"/>
</dbReference>
<keyword evidence="1" id="KW-1133">Transmembrane helix</keyword>
<dbReference type="AlphaFoldDB" id="A0A1F6BFH1"/>
<reference evidence="3 4" key="1">
    <citation type="journal article" date="2016" name="Nat. Commun.">
        <title>Thousands of microbial genomes shed light on interconnected biogeochemical processes in an aquifer system.</title>
        <authorList>
            <person name="Anantharaman K."/>
            <person name="Brown C.T."/>
            <person name="Hug L.A."/>
            <person name="Sharon I."/>
            <person name="Castelle C.J."/>
            <person name="Probst A.J."/>
            <person name="Thomas B.C."/>
            <person name="Singh A."/>
            <person name="Wilkins M.J."/>
            <person name="Karaoz U."/>
            <person name="Brodie E.L."/>
            <person name="Williams K.H."/>
            <person name="Hubbard S.S."/>
            <person name="Banfield J.F."/>
        </authorList>
    </citation>
    <scope>NUCLEOTIDE SEQUENCE [LARGE SCALE GENOMIC DNA]</scope>
</reference>
<gene>
    <name evidence="3" type="ORF">A2363_03445</name>
</gene>
<dbReference type="PANTHER" id="PTHR34700">
    <property type="entry name" value="POTASSIUM BINDING PROTEIN KBP"/>
    <property type="match status" value="1"/>
</dbReference>
<protein>
    <recommendedName>
        <fullName evidence="2">LysM domain-containing protein</fullName>
    </recommendedName>
</protein>
<accession>A0A1F6BFH1</accession>
<dbReference type="STRING" id="1798401.A2363_03445"/>
<dbReference type="PANTHER" id="PTHR34700:SF4">
    <property type="entry name" value="PHAGE-LIKE ELEMENT PBSX PROTEIN XKDP"/>
    <property type="match status" value="1"/>
</dbReference>
<dbReference type="SUPFAM" id="SSF54106">
    <property type="entry name" value="LysM domain"/>
    <property type="match status" value="2"/>
</dbReference>
<evidence type="ECO:0000259" key="2">
    <source>
        <dbReference type="PROSITE" id="PS51782"/>
    </source>
</evidence>
<evidence type="ECO:0000313" key="4">
    <source>
        <dbReference type="Proteomes" id="UP000176186"/>
    </source>
</evidence>
<dbReference type="PROSITE" id="PS51782">
    <property type="entry name" value="LYSM"/>
    <property type="match status" value="2"/>
</dbReference>
<keyword evidence="1" id="KW-0812">Transmembrane</keyword>
<feature type="domain" description="LysM" evidence="2">
    <location>
        <begin position="62"/>
        <end position="109"/>
    </location>
</feature>
<proteinExistence type="predicted"/>
<evidence type="ECO:0000256" key="1">
    <source>
        <dbReference type="SAM" id="Phobius"/>
    </source>
</evidence>
<feature type="transmembrane region" description="Helical" evidence="1">
    <location>
        <begin position="15"/>
        <end position="36"/>
    </location>
</feature>
<organism evidence="3 4">
    <name type="scientific">Candidatus Gottesmanbacteria bacterium RIFOXYB1_FULL_47_11</name>
    <dbReference type="NCBI Taxonomy" id="1798401"/>
    <lineage>
        <taxon>Bacteria</taxon>
        <taxon>Candidatus Gottesmaniibacteriota</taxon>
    </lineage>
</organism>
<dbReference type="CDD" id="cd00118">
    <property type="entry name" value="LysM"/>
    <property type="match status" value="2"/>
</dbReference>
<dbReference type="InterPro" id="IPR018392">
    <property type="entry name" value="LysM"/>
</dbReference>
<evidence type="ECO:0000313" key="3">
    <source>
        <dbReference type="EMBL" id="OGG35553.1"/>
    </source>
</evidence>
<dbReference type="SMART" id="SM00257">
    <property type="entry name" value="LysM"/>
    <property type="match status" value="2"/>
</dbReference>
<dbReference type="EMBL" id="MFKE01000013">
    <property type="protein sequence ID" value="OGG35553.1"/>
    <property type="molecule type" value="Genomic_DNA"/>
</dbReference>
<sequence>MWKSLIKKFDSTDSLVSMALGLAVVLVIGMTLVNYVKSKSQQSTGSTKVEEAAKPGDAVLPTKHVVKEGETLWSIAEAYYKSGYNWVDIQKENKLISADVIEGGQSLTIPKVTPIVVQGQVSSASTSVEPKDKSYTVAQGDDLWDIAVKQYGNGYRWVDIAKANNLENPDLIHTGNVLNLP</sequence>